<proteinExistence type="predicted"/>
<evidence type="ECO:0000313" key="1">
    <source>
        <dbReference type="EMBL" id="CAF0696334.1"/>
    </source>
</evidence>
<sequence length="48" mass="5034">MLDSAQIRAIFSPASAKVAFACLAFAMEIESDPADSYEIAEAILLGQG</sequence>
<dbReference type="AlphaFoldDB" id="A0A8J2BPH3"/>
<accession>A0A8J2BPH3</accession>
<comment type="caution">
    <text evidence="1">The sequence shown here is derived from an EMBL/GenBank/DDBJ whole genome shotgun (WGS) entry which is preliminary data.</text>
</comment>
<name>A0A8J2BPH3_9BACT</name>
<reference evidence="1" key="1">
    <citation type="submission" date="2021-02" db="EMBL/GenBank/DDBJ databases">
        <authorList>
            <person name="Cremers G."/>
            <person name="Picone N."/>
        </authorList>
    </citation>
    <scope>NUCLEOTIDE SEQUENCE</scope>
    <source>
        <strain evidence="1">PQ17</strain>
    </source>
</reference>
<gene>
    <name evidence="1" type="ORF">MPNT_20193</name>
</gene>
<dbReference type="EMBL" id="CAJNOB010000012">
    <property type="protein sequence ID" value="CAF0696334.1"/>
    <property type="molecule type" value="Genomic_DNA"/>
</dbReference>
<protein>
    <submittedName>
        <fullName evidence="1">Uncharacterized protein</fullName>
    </submittedName>
</protein>
<organism evidence="1 2">
    <name type="scientific">Candidatus Methylacidithermus pantelleriae</name>
    <dbReference type="NCBI Taxonomy" id="2744239"/>
    <lineage>
        <taxon>Bacteria</taxon>
        <taxon>Pseudomonadati</taxon>
        <taxon>Verrucomicrobiota</taxon>
        <taxon>Methylacidiphilae</taxon>
        <taxon>Methylacidiphilales</taxon>
        <taxon>Methylacidiphilaceae</taxon>
        <taxon>Candidatus Methylacidithermus</taxon>
    </lineage>
</organism>
<evidence type="ECO:0000313" key="2">
    <source>
        <dbReference type="Proteomes" id="UP000663859"/>
    </source>
</evidence>
<keyword evidence="2" id="KW-1185">Reference proteome</keyword>
<dbReference type="Proteomes" id="UP000663859">
    <property type="component" value="Unassembled WGS sequence"/>
</dbReference>